<dbReference type="GO" id="GO:0003677">
    <property type="term" value="F:DNA binding"/>
    <property type="evidence" value="ECO:0007669"/>
    <property type="project" value="TreeGrafter"/>
</dbReference>
<dbReference type="Gene3D" id="3.40.50.300">
    <property type="entry name" value="P-loop containing nucleotide triphosphate hydrolases"/>
    <property type="match status" value="2"/>
</dbReference>
<feature type="compositionally biased region" description="Polar residues" evidence="2">
    <location>
        <begin position="455"/>
        <end position="465"/>
    </location>
</feature>
<feature type="region of interest" description="Disordered" evidence="2">
    <location>
        <begin position="190"/>
        <end position="214"/>
    </location>
</feature>
<gene>
    <name evidence="5" type="primary">ATAD5</name>
</gene>
<dbReference type="GO" id="GO:0005524">
    <property type="term" value="F:ATP binding"/>
    <property type="evidence" value="ECO:0007669"/>
    <property type="project" value="InterPro"/>
</dbReference>
<sequence>MVGRGAMAAAASPCDKDGDAQPCKKRREDDPSVKAITNYFSPLAKNVERVLSPPKSSNIMDYFKKTSPSNEKIASPVAEKESKTNLLSLEISSKPLTKLKRRGKRCNLNNKLKDMRTLEHDAVPDTNDGESEKCGPKEDGLKMNLIGHSAPELLGPNVEGMLNDGSKNLPNNISSKDEEIKRKIEKKVINNNFKRSKKRKQKDETDAPESFIPETELNGLSKEVNEIQLVSISEPENKRIASVLGPETNTHETLQLNDSTVTVSFEDFLKSQGENKVDQISKGQTPDSSVALGETISCQTVQPLPLKKVTVLAEIHPVPPKSLSSRKIASIFLKQKTKAAKRGSNLSTPEVAITKKTTQKRRSNVVIAEEELDLAVLESLSSETVKSKCTAEERYQFMKAFKQPESDLVKNGAKKGPGKQKEVGENSSKLKEEIEGSEEVSDKKLENEVPKNRVGSDSCSNTGRNLTARVKNNKLSRKRMILEAKMKNLNTSENQNSNANNQIKVTTTTGTQSKWHQKKIRLRKSPRQKRSEASINISPEKVNISEAATENTPGDSPLQASTPKAKNNSFNQSDLYKAEVMTEPSDSKSPIRMKFTRISTSEGFSQQSIKMNATCNNISKAKKLIEKAKALQQNKARIMEETYPPLRRSSRQQALAEKKRLQNTEESVIILDSSLSNVTTVSEVVEKQKILQNLNDVLGKKAGNTKATKTSGKEKVSSLIRKKVQKSAAETIRISDESSEDESENSQDDEQFKAKRTFLMSGLPESLRRQMAKKAAALEAYSAANACFPTVVHVQQKDECLMWRLAPPSCPLLTRLRENSEVTGIAQRTFSFGEFSSLKAQSNGTDSAIIVSSGWRPFFSETQRNYLLEEIKSSNPQFPAKRFFDLLLKKQVIPENNKPVNKTEAGISKTHTKTDSRRETKRKRKTEDRKHKRRKQIEKTDAKLSDTASEELCVKQAGMENKIHTMDTNEIDASEIITIEDCDVNMEESSVSDSANEDVLWTEKYQPQNSNELLGNTAAIKKLYRWLSEWKKRAYLEENGAQKEEKSGSHEDSSDSMDFKDDRSYSDEDTELCNTMLLIGPPGVGKTAAVYACAQELGFKIFEVNASCQRSGRQILSQLKEATQSHQVDKQGVNAHKPCFFNSTKSPRKLSPRKECSPKKPLVSPRRVGLKQGLAPKTLTNYFKISCKEEKVEYQGNKKERKESLSEDKVLMKSIKRGAGEEESSKKCATSLILFEEVDIIFDEDVGFLNAIKTFMTTTKRPVVLTTNDPSFSLIFDGFFEEITFSVPSLVNIGSYLQVLCLAENLRTDIGDFAALLTTNNCDIRQSILDLQFWVRSGGGYLKEKNMELHEGDKKACGVEQVTCTDDPASSKISELPFLKLPKCDTGCTENLLGLKNIFLPSEDLLSFLKHEITTKEEWCKLIHLLAEFQMKNIDFIYSNLELILPLPVTVLSEPAQIANPQLKTIVENFSNHTALDGNCLEEASPVKRSKQTKHKRMMALLDDSDLFEREMNYSEFITVPSEAPSSSSEGEQGRKPATESTDTLSSGTAAKAKGSVYAFHCLNSLTEFVDNMSLLDCCLNNQESKQSCKYEEFIWTKGKIKNGLSDEFSEEHTDWWSSESCNELKAMMEALAFNKCFKDVSKATQSCLNAGKDGFEELTLCISKERVHLHFGQLATKSSIQQKAEKRLEIIKAAFSSRTPFSLSNRQANIVEYLPTLRNICKLEKQKEQGKTKRRFLHYLEGIHCDFPRGILNSLAADFP</sequence>
<dbReference type="GO" id="GO:0005634">
    <property type="term" value="C:nucleus"/>
    <property type="evidence" value="ECO:0007669"/>
    <property type="project" value="TreeGrafter"/>
</dbReference>
<feature type="compositionally biased region" description="Basic residues" evidence="2">
    <location>
        <begin position="919"/>
        <end position="936"/>
    </location>
</feature>
<protein>
    <submittedName>
        <fullName evidence="5">ATPase family AAA domain-containing protein 5</fullName>
    </submittedName>
</protein>
<feature type="region of interest" description="Disordered" evidence="2">
    <location>
        <begin position="1143"/>
        <end position="1164"/>
    </location>
</feature>
<feature type="region of interest" description="Disordered" evidence="2">
    <location>
        <begin position="897"/>
        <end position="944"/>
    </location>
</feature>
<evidence type="ECO:0000256" key="2">
    <source>
        <dbReference type="SAM" id="MobiDB-lite"/>
    </source>
</evidence>
<feature type="region of interest" description="Disordered" evidence="2">
    <location>
        <begin position="730"/>
        <end position="751"/>
    </location>
</feature>
<dbReference type="CTD" id="79915"/>
<feature type="region of interest" description="Disordered" evidence="2">
    <location>
        <begin position="408"/>
        <end position="471"/>
    </location>
</feature>
<feature type="region of interest" description="Disordered" evidence="2">
    <location>
        <begin position="1039"/>
        <end position="1066"/>
    </location>
</feature>
<feature type="region of interest" description="Disordered" evidence="2">
    <location>
        <begin position="507"/>
        <end position="569"/>
    </location>
</feature>
<proteinExistence type="predicted"/>
<dbReference type="Proteomes" id="UP001190640">
    <property type="component" value="Chromosome 19"/>
</dbReference>
<feature type="region of interest" description="Disordered" evidence="2">
    <location>
        <begin position="117"/>
        <end position="143"/>
    </location>
</feature>
<dbReference type="KEGG" id="emc:129346614"/>
<feature type="compositionally biased region" description="Acidic residues" evidence="2">
    <location>
        <begin position="737"/>
        <end position="749"/>
    </location>
</feature>
<dbReference type="PANTHER" id="PTHR23389">
    <property type="entry name" value="CHROMOSOME TRANSMISSION FIDELITY FACTOR 18"/>
    <property type="match status" value="1"/>
</dbReference>
<evidence type="ECO:0000313" key="5">
    <source>
        <dbReference type="RefSeq" id="XP_054859934.1"/>
    </source>
</evidence>
<dbReference type="PANTHER" id="PTHR23389:SF21">
    <property type="entry name" value="ATPASE FAMILY AAA DOMAIN-CONTAINING PROTEIN 5"/>
    <property type="match status" value="1"/>
</dbReference>
<evidence type="ECO:0000313" key="4">
    <source>
        <dbReference type="Proteomes" id="UP001190640"/>
    </source>
</evidence>
<dbReference type="InterPro" id="IPR003959">
    <property type="entry name" value="ATPase_AAA_core"/>
</dbReference>
<name>A0AA97KQD2_EUBMA</name>
<dbReference type="Pfam" id="PF00004">
    <property type="entry name" value="AAA"/>
    <property type="match status" value="1"/>
</dbReference>
<feature type="compositionally biased region" description="Basic and acidic residues" evidence="2">
    <location>
        <begin position="130"/>
        <end position="141"/>
    </location>
</feature>
<keyword evidence="1" id="KW-0175">Coiled coil</keyword>
<feature type="compositionally biased region" description="Low complexity" evidence="2">
    <location>
        <begin position="1521"/>
        <end position="1530"/>
    </location>
</feature>
<evidence type="ECO:0000256" key="1">
    <source>
        <dbReference type="SAM" id="Coils"/>
    </source>
</evidence>
<dbReference type="SMART" id="SM00382">
    <property type="entry name" value="AAA"/>
    <property type="match status" value="1"/>
</dbReference>
<feature type="region of interest" description="Disordered" evidence="2">
    <location>
        <begin position="1"/>
        <end position="30"/>
    </location>
</feature>
<feature type="compositionally biased region" description="Basic residues" evidence="2">
    <location>
        <begin position="515"/>
        <end position="528"/>
    </location>
</feature>
<dbReference type="InterPro" id="IPR027417">
    <property type="entry name" value="P-loop_NTPase"/>
</dbReference>
<feature type="coiled-coil region" evidence="1">
    <location>
        <begin position="472"/>
        <end position="502"/>
    </location>
</feature>
<feature type="region of interest" description="Disordered" evidence="2">
    <location>
        <begin position="1519"/>
        <end position="1547"/>
    </location>
</feature>
<reference evidence="5" key="1">
    <citation type="submission" date="2025-08" db="UniProtKB">
        <authorList>
            <consortium name="RefSeq"/>
        </authorList>
    </citation>
    <scope>IDENTIFICATION</scope>
    <source>
        <tissue evidence="5">Blood</tissue>
    </source>
</reference>
<accession>A0AA97KQD2</accession>
<dbReference type="GO" id="GO:0061860">
    <property type="term" value="F:DNA clamp unloader activity"/>
    <property type="evidence" value="ECO:0007669"/>
    <property type="project" value="TreeGrafter"/>
</dbReference>
<feature type="compositionally biased region" description="Basic and acidic residues" evidence="2">
    <location>
        <begin position="419"/>
        <end position="451"/>
    </location>
</feature>
<organism evidence="4 5">
    <name type="scientific">Eublepharis macularius</name>
    <name type="common">Leopard gecko</name>
    <name type="synonym">Cyrtodactylus macularius</name>
    <dbReference type="NCBI Taxonomy" id="481883"/>
    <lineage>
        <taxon>Eukaryota</taxon>
        <taxon>Metazoa</taxon>
        <taxon>Chordata</taxon>
        <taxon>Craniata</taxon>
        <taxon>Vertebrata</taxon>
        <taxon>Euteleostomi</taxon>
        <taxon>Lepidosauria</taxon>
        <taxon>Squamata</taxon>
        <taxon>Bifurcata</taxon>
        <taxon>Gekkota</taxon>
        <taxon>Eublepharidae</taxon>
        <taxon>Eublepharinae</taxon>
        <taxon>Eublepharis</taxon>
    </lineage>
</organism>
<feature type="domain" description="AAA+ ATPase" evidence="3">
    <location>
        <begin position="1072"/>
        <end position="1289"/>
    </location>
</feature>
<feature type="compositionally biased region" description="Polar residues" evidence="2">
    <location>
        <begin position="546"/>
        <end position="569"/>
    </location>
</feature>
<dbReference type="FunFam" id="3.40.50.300:FF:000846">
    <property type="entry name" value="ATPase family AAA domain-containing protein 5"/>
    <property type="match status" value="1"/>
</dbReference>
<dbReference type="GO" id="GO:0016887">
    <property type="term" value="F:ATP hydrolysis activity"/>
    <property type="evidence" value="ECO:0007669"/>
    <property type="project" value="InterPro"/>
</dbReference>
<dbReference type="RefSeq" id="XP_054859934.1">
    <property type="nucleotide sequence ID" value="XM_055003959.1"/>
</dbReference>
<dbReference type="GeneID" id="129346614"/>
<dbReference type="CDD" id="cd00009">
    <property type="entry name" value="AAA"/>
    <property type="match status" value="1"/>
</dbReference>
<keyword evidence="4" id="KW-1185">Reference proteome</keyword>
<dbReference type="SUPFAM" id="SSF52540">
    <property type="entry name" value="P-loop containing nucleoside triphosphate hydrolases"/>
    <property type="match status" value="1"/>
</dbReference>
<evidence type="ECO:0000259" key="3">
    <source>
        <dbReference type="SMART" id="SM00382"/>
    </source>
</evidence>
<dbReference type="InterPro" id="IPR003593">
    <property type="entry name" value="AAA+_ATPase"/>
</dbReference>